<proteinExistence type="predicted"/>
<name>C1D8P8_LARHH</name>
<organism evidence="2 3">
    <name type="scientific">Laribacter hongkongensis (strain HLHK9)</name>
    <dbReference type="NCBI Taxonomy" id="557598"/>
    <lineage>
        <taxon>Bacteria</taxon>
        <taxon>Pseudomonadati</taxon>
        <taxon>Pseudomonadota</taxon>
        <taxon>Betaproteobacteria</taxon>
        <taxon>Neisseriales</taxon>
        <taxon>Aquaspirillaceae</taxon>
        <taxon>Laribacter</taxon>
    </lineage>
</organism>
<keyword evidence="1" id="KW-0812">Transmembrane</keyword>
<dbReference type="STRING" id="557598.LHK_01854"/>
<feature type="transmembrane region" description="Helical" evidence="1">
    <location>
        <begin position="155"/>
        <end position="176"/>
    </location>
</feature>
<dbReference type="EMBL" id="CP001154">
    <property type="protein sequence ID" value="ACO74838.1"/>
    <property type="molecule type" value="Genomic_DNA"/>
</dbReference>
<feature type="transmembrane region" description="Helical" evidence="1">
    <location>
        <begin position="114"/>
        <end position="135"/>
    </location>
</feature>
<reference evidence="2 3" key="1">
    <citation type="journal article" date="2009" name="PLoS Genet.">
        <title>The complete genome and proteome of Laribacter hongkongensis reveal potential mechanisms for adaptations to different temperatures and habitats.</title>
        <authorList>
            <person name="Woo P.C."/>
            <person name="Lau S.K."/>
            <person name="Tse H."/>
            <person name="Teng J.L."/>
            <person name="Curreem S.O."/>
            <person name="Tsang A.K."/>
            <person name="Fan R.Y."/>
            <person name="Wong G.K."/>
            <person name="Huang Y."/>
            <person name="Loman N.J."/>
            <person name="Snyder L.A."/>
            <person name="Cai J.J."/>
            <person name="Huang J.D."/>
            <person name="Mak W."/>
            <person name="Pallen M.J."/>
            <person name="Lok S."/>
            <person name="Yuen K.Y."/>
        </authorList>
    </citation>
    <scope>NUCLEOTIDE SEQUENCE [LARGE SCALE GENOMIC DNA]</scope>
    <source>
        <strain evidence="2 3">HLHK9</strain>
    </source>
</reference>
<dbReference type="Proteomes" id="UP000002010">
    <property type="component" value="Chromosome"/>
</dbReference>
<evidence type="ECO:0000313" key="2">
    <source>
        <dbReference type="EMBL" id="ACO74838.1"/>
    </source>
</evidence>
<feature type="transmembrane region" description="Helical" evidence="1">
    <location>
        <begin position="217"/>
        <end position="237"/>
    </location>
</feature>
<evidence type="ECO:0000256" key="1">
    <source>
        <dbReference type="SAM" id="Phobius"/>
    </source>
</evidence>
<dbReference type="KEGG" id="lhk:LHK_01854"/>
<protein>
    <submittedName>
        <fullName evidence="2">Uncharacterized protein</fullName>
    </submittedName>
</protein>
<dbReference type="AlphaFoldDB" id="C1D8P8"/>
<accession>C1D8P8</accession>
<sequence>MAIICPGRAEKSGRRSVRCADPGQRKRASLQPGHGNPPACRYCRADCCGFRARTGRMSGAILLALLPIAAVNLYLLWWLIVRQDAQITASVLAGWLILALGSKAMRPEQALVPVWLPFLYPYVWLGLAAVLWMLMAGRQSGGRVAARFAPAAHDGLQAVMVAALLLHASLAMALLVASPLARLYVFSPSLLCLLLLACTFLVRLYQLRRGPRPLGGLFVLVVCAGLPALVVGAARWLQAAG</sequence>
<gene>
    <name evidence="2" type="ordered locus">LHK_01854</name>
</gene>
<feature type="transmembrane region" description="Helical" evidence="1">
    <location>
        <begin position="60"/>
        <end position="79"/>
    </location>
</feature>
<feature type="transmembrane region" description="Helical" evidence="1">
    <location>
        <begin position="85"/>
        <end position="102"/>
    </location>
</feature>
<evidence type="ECO:0000313" key="3">
    <source>
        <dbReference type="Proteomes" id="UP000002010"/>
    </source>
</evidence>
<keyword evidence="3" id="KW-1185">Reference proteome</keyword>
<keyword evidence="1" id="KW-0472">Membrane</keyword>
<keyword evidence="1" id="KW-1133">Transmembrane helix</keyword>
<feature type="transmembrane region" description="Helical" evidence="1">
    <location>
        <begin position="183"/>
        <end position="205"/>
    </location>
</feature>
<dbReference type="HOGENOM" id="CLU_1150739_0_0_4"/>